<organism evidence="1 2">
    <name type="scientific">Sandarakinorhabdus fusca</name>
    <dbReference type="NCBI Taxonomy" id="1439888"/>
    <lineage>
        <taxon>Bacteria</taxon>
        <taxon>Pseudomonadati</taxon>
        <taxon>Pseudomonadota</taxon>
        <taxon>Alphaproteobacteria</taxon>
        <taxon>Sphingomonadales</taxon>
        <taxon>Sphingosinicellaceae</taxon>
        <taxon>Sandarakinorhabdus</taxon>
    </lineage>
</organism>
<dbReference type="RefSeq" id="WP_152578224.1">
    <property type="nucleotide sequence ID" value="NZ_JAATJI010000002.1"/>
</dbReference>
<dbReference type="Proteomes" id="UP000481327">
    <property type="component" value="Unassembled WGS sequence"/>
</dbReference>
<proteinExistence type="predicted"/>
<evidence type="ECO:0000313" key="1">
    <source>
        <dbReference type="EMBL" id="MQT17800.1"/>
    </source>
</evidence>
<dbReference type="OrthoDB" id="8853368at2"/>
<sequence length="107" mass="11263">MAGTPTIVDIPHNLGRDVARERLRANVGNLGSHIPGGVAALDTSWPSADRMVIELVAMGQRLTATLDIGDTVVRCSFLLPGMLAFMADAISAGVRRQGSQLLLPGKD</sequence>
<dbReference type="EMBL" id="WIOL01000003">
    <property type="protein sequence ID" value="MQT17800.1"/>
    <property type="molecule type" value="Genomic_DNA"/>
</dbReference>
<name>A0A7C9KIR8_9SPHN</name>
<reference evidence="1 2" key="1">
    <citation type="submission" date="2019-09" db="EMBL/GenBank/DDBJ databases">
        <title>Polymorphobacter sp. isolated from a lake in China.</title>
        <authorList>
            <person name="Liu Z."/>
        </authorList>
    </citation>
    <scope>NUCLEOTIDE SEQUENCE [LARGE SCALE GENOMIC DNA]</scope>
    <source>
        <strain evidence="1 2">D40P</strain>
    </source>
</reference>
<accession>A0A7C9KIR8</accession>
<gene>
    <name evidence="1" type="ORF">F3168_11090</name>
</gene>
<evidence type="ECO:0008006" key="3">
    <source>
        <dbReference type="Google" id="ProtNLM"/>
    </source>
</evidence>
<protein>
    <recommendedName>
        <fullName evidence="3">Polyhydroxyalkanoic acid system protein</fullName>
    </recommendedName>
</protein>
<keyword evidence="2" id="KW-1185">Reference proteome</keyword>
<dbReference type="AlphaFoldDB" id="A0A7C9KIR8"/>
<comment type="caution">
    <text evidence="1">The sequence shown here is derived from an EMBL/GenBank/DDBJ whole genome shotgun (WGS) entry which is preliminary data.</text>
</comment>
<evidence type="ECO:0000313" key="2">
    <source>
        <dbReference type="Proteomes" id="UP000481327"/>
    </source>
</evidence>